<sequence>AILSVGKTVEYHHQGFGGVVNVMPFSCMPSTVVSTQTMRISDDCADMPILNLSFDGQEDSTLTTRLEAFVEQVRQRQVGSGVPILR</sequence>
<reference evidence="1" key="1">
    <citation type="journal article" date="2014" name="Front. Microbiol.">
        <title>High frequency of phylogenetically diverse reductive dehalogenase-homologous genes in deep subseafloor sedimentary metagenomes.</title>
        <authorList>
            <person name="Kawai M."/>
            <person name="Futagami T."/>
            <person name="Toyoda A."/>
            <person name="Takaki Y."/>
            <person name="Nishi S."/>
            <person name="Hori S."/>
            <person name="Arai W."/>
            <person name="Tsubouchi T."/>
            <person name="Morono Y."/>
            <person name="Uchiyama I."/>
            <person name="Ito T."/>
            <person name="Fujiyama A."/>
            <person name="Inagaki F."/>
            <person name="Takami H."/>
        </authorList>
    </citation>
    <scope>NUCLEOTIDE SEQUENCE</scope>
    <source>
        <strain evidence="1">Expedition CK06-06</strain>
    </source>
</reference>
<dbReference type="AlphaFoldDB" id="X1CR84"/>
<dbReference type="PANTHER" id="PTHR32329">
    <property type="entry name" value="BIFUNCTIONAL PROTEIN [INCLUDES 2-HYDROXYACYL-COA DEHYDRATASE (N-TER) AND ITS ACTIVATOR DOMAIN (C_TERM)-RELATED"/>
    <property type="match status" value="1"/>
</dbReference>
<feature type="non-terminal residue" evidence="1">
    <location>
        <position position="1"/>
    </location>
</feature>
<accession>X1CR84</accession>
<dbReference type="Gene3D" id="3.40.50.11900">
    <property type="match status" value="1"/>
</dbReference>
<dbReference type="EMBL" id="BART01031126">
    <property type="protein sequence ID" value="GAH10941.1"/>
    <property type="molecule type" value="Genomic_DNA"/>
</dbReference>
<name>X1CR84_9ZZZZ</name>
<organism evidence="1">
    <name type="scientific">marine sediment metagenome</name>
    <dbReference type="NCBI Taxonomy" id="412755"/>
    <lineage>
        <taxon>unclassified sequences</taxon>
        <taxon>metagenomes</taxon>
        <taxon>ecological metagenomes</taxon>
    </lineage>
</organism>
<evidence type="ECO:0000313" key="1">
    <source>
        <dbReference type="EMBL" id="GAH10941.1"/>
    </source>
</evidence>
<proteinExistence type="predicted"/>
<comment type="caution">
    <text evidence="1">The sequence shown here is derived from an EMBL/GenBank/DDBJ whole genome shotgun (WGS) entry which is preliminary data.</text>
</comment>
<protein>
    <submittedName>
        <fullName evidence="1">Uncharacterized protein</fullName>
    </submittedName>
</protein>
<gene>
    <name evidence="1" type="ORF">S01H4_54130</name>
</gene>
<dbReference type="InterPro" id="IPR051805">
    <property type="entry name" value="Dehydratase_Activator_Redct"/>
</dbReference>
<dbReference type="PANTHER" id="PTHR32329:SF2">
    <property type="entry name" value="BIFUNCTIONAL PROTEIN [INCLUDES 2-HYDROXYACYL-COA DEHYDRATASE (N-TER) AND ITS ACTIVATOR DOMAIN (C_TERM)"/>
    <property type="match status" value="1"/>
</dbReference>